<dbReference type="InterPro" id="IPR020622">
    <property type="entry name" value="Ala_racemase_pyridoxalP-BS"/>
</dbReference>
<dbReference type="CDD" id="cd00430">
    <property type="entry name" value="PLPDE_III_AR"/>
    <property type="match status" value="1"/>
</dbReference>
<organism evidence="8 9">
    <name type="scientific">Candidatus Caccousia avicola</name>
    <dbReference type="NCBI Taxonomy" id="2840721"/>
    <lineage>
        <taxon>Bacteria</taxon>
        <taxon>Bacillati</taxon>
        <taxon>Bacillota</taxon>
        <taxon>Clostridia</taxon>
        <taxon>Eubacteriales</taxon>
        <taxon>Oscillospiraceae</taxon>
        <taxon>Oscillospiraceae incertae sedis</taxon>
        <taxon>Candidatus Caccousia</taxon>
    </lineage>
</organism>
<dbReference type="SUPFAM" id="SSF50621">
    <property type="entry name" value="Alanine racemase C-terminal domain-like"/>
    <property type="match status" value="1"/>
</dbReference>
<dbReference type="InterPro" id="IPR029066">
    <property type="entry name" value="PLP-binding_barrel"/>
</dbReference>
<comment type="caution">
    <text evidence="8">The sequence shown here is derived from an EMBL/GenBank/DDBJ whole genome shotgun (WGS) entry which is preliminary data.</text>
</comment>
<dbReference type="AlphaFoldDB" id="A0A9D1AL75"/>
<dbReference type="GO" id="GO:0030632">
    <property type="term" value="P:D-alanine biosynthetic process"/>
    <property type="evidence" value="ECO:0007669"/>
    <property type="project" value="UniProtKB-UniRule"/>
</dbReference>
<comment type="catalytic activity">
    <reaction evidence="4">
        <text>L-alanine = D-alanine</text>
        <dbReference type="Rhea" id="RHEA:20249"/>
        <dbReference type="ChEBI" id="CHEBI:57416"/>
        <dbReference type="ChEBI" id="CHEBI:57972"/>
        <dbReference type="EC" id="5.1.1.1"/>
    </reaction>
</comment>
<dbReference type="InterPro" id="IPR009006">
    <property type="entry name" value="Ala_racemase/Decarboxylase_C"/>
</dbReference>
<dbReference type="InterPro" id="IPR001608">
    <property type="entry name" value="Ala_racemase_N"/>
</dbReference>
<evidence type="ECO:0000256" key="4">
    <source>
        <dbReference type="HAMAP-Rule" id="MF_01201"/>
    </source>
</evidence>
<evidence type="ECO:0000256" key="1">
    <source>
        <dbReference type="ARBA" id="ARBA00001933"/>
    </source>
</evidence>
<reference evidence="8" key="1">
    <citation type="submission" date="2020-10" db="EMBL/GenBank/DDBJ databases">
        <authorList>
            <person name="Gilroy R."/>
        </authorList>
    </citation>
    <scope>NUCLEOTIDE SEQUENCE</scope>
    <source>
        <strain evidence="8">ChiSxjej1B13-7958</strain>
    </source>
</reference>
<dbReference type="InterPro" id="IPR000821">
    <property type="entry name" value="Ala_racemase"/>
</dbReference>
<dbReference type="FunFam" id="3.20.20.10:FF:000002">
    <property type="entry name" value="Alanine racemase"/>
    <property type="match status" value="1"/>
</dbReference>
<dbReference type="EC" id="5.1.1.1" evidence="4"/>
<comment type="similarity">
    <text evidence="4">Belongs to the alanine racemase family.</text>
</comment>
<accession>A0A9D1AL75</accession>
<dbReference type="SMART" id="SM01005">
    <property type="entry name" value="Ala_racemase_C"/>
    <property type="match status" value="1"/>
</dbReference>
<dbReference type="GO" id="GO:0030170">
    <property type="term" value="F:pyridoxal phosphate binding"/>
    <property type="evidence" value="ECO:0007669"/>
    <property type="project" value="UniProtKB-UniRule"/>
</dbReference>
<feature type="modified residue" description="N6-(pyridoxal phosphate)lysine" evidence="4 5">
    <location>
        <position position="40"/>
    </location>
</feature>
<dbReference type="InterPro" id="IPR011079">
    <property type="entry name" value="Ala_racemase_C"/>
</dbReference>
<comment type="function">
    <text evidence="4">Catalyzes the interconversion of L-alanine and D-alanine. May also act on other amino acids.</text>
</comment>
<name>A0A9D1AL75_9FIRM</name>
<dbReference type="PANTHER" id="PTHR30511:SF0">
    <property type="entry name" value="ALANINE RACEMASE, CATABOLIC-RELATED"/>
    <property type="match status" value="1"/>
</dbReference>
<feature type="domain" description="Alanine racemase C-terminal" evidence="7">
    <location>
        <begin position="254"/>
        <end position="378"/>
    </location>
</feature>
<gene>
    <name evidence="8" type="primary">alr</name>
    <name evidence="8" type="ORF">IAB89_00270</name>
</gene>
<keyword evidence="3 4" id="KW-0413">Isomerase</keyword>
<comment type="cofactor">
    <cofactor evidence="1 4 5">
        <name>pyridoxal 5'-phosphate</name>
        <dbReference type="ChEBI" id="CHEBI:597326"/>
    </cofactor>
</comment>
<feature type="active site" description="Proton acceptor; specific for L-alanine" evidence="4">
    <location>
        <position position="275"/>
    </location>
</feature>
<dbReference type="GO" id="GO:0008784">
    <property type="term" value="F:alanine racemase activity"/>
    <property type="evidence" value="ECO:0007669"/>
    <property type="project" value="UniProtKB-UniRule"/>
</dbReference>
<comment type="pathway">
    <text evidence="4">Amino-acid biosynthesis; D-alanine biosynthesis; D-alanine from L-alanine: step 1/1.</text>
</comment>
<evidence type="ECO:0000256" key="6">
    <source>
        <dbReference type="PIRSR" id="PIRSR600821-52"/>
    </source>
</evidence>
<dbReference type="Pfam" id="PF00842">
    <property type="entry name" value="Ala_racemase_C"/>
    <property type="match status" value="1"/>
</dbReference>
<feature type="active site" description="Proton acceptor; specific for D-alanine" evidence="4">
    <location>
        <position position="40"/>
    </location>
</feature>
<evidence type="ECO:0000256" key="2">
    <source>
        <dbReference type="ARBA" id="ARBA00022898"/>
    </source>
</evidence>
<dbReference type="Pfam" id="PF01168">
    <property type="entry name" value="Ala_racemase_N"/>
    <property type="match status" value="1"/>
</dbReference>
<dbReference type="NCBIfam" id="TIGR00492">
    <property type="entry name" value="alr"/>
    <property type="match status" value="1"/>
</dbReference>
<evidence type="ECO:0000256" key="3">
    <source>
        <dbReference type="ARBA" id="ARBA00023235"/>
    </source>
</evidence>
<dbReference type="PANTHER" id="PTHR30511">
    <property type="entry name" value="ALANINE RACEMASE"/>
    <property type="match status" value="1"/>
</dbReference>
<dbReference type="Gene3D" id="2.40.37.10">
    <property type="entry name" value="Lyase, Ornithine Decarboxylase, Chain A, domain 1"/>
    <property type="match status" value="1"/>
</dbReference>
<dbReference type="PRINTS" id="PR00992">
    <property type="entry name" value="ALARACEMASE"/>
</dbReference>
<evidence type="ECO:0000256" key="5">
    <source>
        <dbReference type="PIRSR" id="PIRSR600821-50"/>
    </source>
</evidence>
<dbReference type="Gene3D" id="3.20.20.10">
    <property type="entry name" value="Alanine racemase"/>
    <property type="match status" value="1"/>
</dbReference>
<evidence type="ECO:0000313" key="8">
    <source>
        <dbReference type="EMBL" id="HIR46085.1"/>
    </source>
</evidence>
<evidence type="ECO:0000259" key="7">
    <source>
        <dbReference type="SMART" id="SM01005"/>
    </source>
</evidence>
<feature type="binding site" evidence="4 6">
    <location>
        <position position="323"/>
    </location>
    <ligand>
        <name>substrate</name>
    </ligand>
</feature>
<dbReference type="GO" id="GO:0005829">
    <property type="term" value="C:cytosol"/>
    <property type="evidence" value="ECO:0007669"/>
    <property type="project" value="TreeGrafter"/>
</dbReference>
<dbReference type="GO" id="GO:0009252">
    <property type="term" value="P:peptidoglycan biosynthetic process"/>
    <property type="evidence" value="ECO:0007669"/>
    <property type="project" value="TreeGrafter"/>
</dbReference>
<dbReference type="Proteomes" id="UP000824242">
    <property type="component" value="Unassembled WGS sequence"/>
</dbReference>
<reference evidence="8" key="2">
    <citation type="journal article" date="2021" name="PeerJ">
        <title>Extensive microbial diversity within the chicken gut microbiome revealed by metagenomics and culture.</title>
        <authorList>
            <person name="Gilroy R."/>
            <person name="Ravi A."/>
            <person name="Getino M."/>
            <person name="Pursley I."/>
            <person name="Horton D.L."/>
            <person name="Alikhan N.F."/>
            <person name="Baker D."/>
            <person name="Gharbi K."/>
            <person name="Hall N."/>
            <person name="Watson M."/>
            <person name="Adriaenssens E.M."/>
            <person name="Foster-Nyarko E."/>
            <person name="Jarju S."/>
            <person name="Secka A."/>
            <person name="Antonio M."/>
            <person name="Oren A."/>
            <person name="Chaudhuri R.R."/>
            <person name="La Ragione R."/>
            <person name="Hildebrand F."/>
            <person name="Pallen M.J."/>
        </authorList>
    </citation>
    <scope>NUCLEOTIDE SEQUENCE</scope>
    <source>
        <strain evidence="8">ChiSxjej1B13-7958</strain>
    </source>
</reference>
<dbReference type="HAMAP" id="MF_01201">
    <property type="entry name" value="Ala_racemase"/>
    <property type="match status" value="1"/>
</dbReference>
<dbReference type="EMBL" id="DVGZ01000002">
    <property type="protein sequence ID" value="HIR46085.1"/>
    <property type="molecule type" value="Genomic_DNA"/>
</dbReference>
<sequence length="395" mass="43856">MNLDFIRRTWAEIDLDAVAYNFREIQKRLNPGTKLCCVVKADAYGHGSVTVAKEYEAMGADWLAVSNLEEAEELRGAGIRLPVLILGYTPPELAMRLCSGNFSQAILSLDYALRLSDVAQRGGYTVKGHIAVDTGMSRIGFLYQDKDRDRASIDEMQRASQLPGIIPEGIFTHFSVADGGEDGGYYTARQFRIFTHAVSLLEQRRVTFRLRHCANSAGLLDYPEFQLDMVRPGIILYGLQPSFEMQHPLSSRPAMCLKSMVSLVKQVEEGTTVSYGRCFTADRNMIVGTVPAGYADGYPRALFGKSWVTVCGKRAPVIGRICMDQLMIDLTDIPEAKVGSEVVLFGRDPSADELASLMGTIGYELICGVSRRVPRVYLRRGRPISVENRMHHLTP</sequence>
<keyword evidence="2 4" id="KW-0663">Pyridoxal phosphate</keyword>
<dbReference type="PROSITE" id="PS00395">
    <property type="entry name" value="ALANINE_RACEMASE"/>
    <property type="match status" value="1"/>
</dbReference>
<evidence type="ECO:0000313" key="9">
    <source>
        <dbReference type="Proteomes" id="UP000824242"/>
    </source>
</evidence>
<protein>
    <recommendedName>
        <fullName evidence="4">Alanine racemase</fullName>
        <ecNumber evidence="4">5.1.1.1</ecNumber>
    </recommendedName>
</protein>
<dbReference type="SUPFAM" id="SSF51419">
    <property type="entry name" value="PLP-binding barrel"/>
    <property type="match status" value="1"/>
</dbReference>
<feature type="binding site" evidence="4 6">
    <location>
        <position position="138"/>
    </location>
    <ligand>
        <name>substrate</name>
    </ligand>
</feature>
<proteinExistence type="inferred from homology"/>